<feature type="signal peptide" evidence="1">
    <location>
        <begin position="1"/>
        <end position="24"/>
    </location>
</feature>
<dbReference type="Pfam" id="PF13595">
    <property type="entry name" value="DUF4138"/>
    <property type="match status" value="1"/>
</dbReference>
<dbReference type="EMBL" id="FRBD01000001">
    <property type="protein sequence ID" value="SHK27471.1"/>
    <property type="molecule type" value="Genomic_DNA"/>
</dbReference>
<keyword evidence="1" id="KW-0732">Signal</keyword>
<accession>A0A1M6R4R0</accession>
<evidence type="ECO:0000313" key="3">
    <source>
        <dbReference type="Proteomes" id="UP000184130"/>
    </source>
</evidence>
<protein>
    <submittedName>
        <fullName evidence="2">Bacteroides conjugative transposon TraN protein</fullName>
    </submittedName>
</protein>
<organism evidence="2 3">
    <name type="scientific">Xylanibacter ruminicola</name>
    <name type="common">Prevotella ruminicola</name>
    <dbReference type="NCBI Taxonomy" id="839"/>
    <lineage>
        <taxon>Bacteria</taxon>
        <taxon>Pseudomonadati</taxon>
        <taxon>Bacteroidota</taxon>
        <taxon>Bacteroidia</taxon>
        <taxon>Bacteroidales</taxon>
        <taxon>Prevotellaceae</taxon>
        <taxon>Xylanibacter</taxon>
    </lineage>
</organism>
<dbReference type="Proteomes" id="UP000184130">
    <property type="component" value="Unassembled WGS sequence"/>
</dbReference>
<dbReference type="InterPro" id="IPR022298">
    <property type="entry name" value="Conjug_transposon_TraN"/>
</dbReference>
<proteinExistence type="predicted"/>
<evidence type="ECO:0000256" key="1">
    <source>
        <dbReference type="SAM" id="SignalP"/>
    </source>
</evidence>
<feature type="chain" id="PRO_5009920510" evidence="1">
    <location>
        <begin position="25"/>
        <end position="279"/>
    </location>
</feature>
<dbReference type="AlphaFoldDB" id="A0A1M6R4R0"/>
<sequence length="279" mass="32329">MKSMKKFLFAAVALMAMSTIRVSAESTQSNDVYLSTIYVNEQVTTHLIMPETIRLVDISTDTIVGNQVNDNIVRLKPKGAMQDYEQAGIVTVIGERHIAQYKLIYRSCLPFASTRFTVPYWDMQEYQNPDVSMSVGEISRYAIRIFNTKRSVENIHTKKDKMKAWVNHICSAGDYFFIDFSLENKTKIPYDISEIRVKLEDKKQKKATNYQSIELTPEFMLNYNKHFKKHYRNVLVVKKLTFPEAKVLKIEVSENQISGRTIELNINYDDVLDADCFDD</sequence>
<reference evidence="2 3" key="1">
    <citation type="submission" date="2016-11" db="EMBL/GenBank/DDBJ databases">
        <authorList>
            <person name="Jaros S."/>
            <person name="Januszkiewicz K."/>
            <person name="Wedrychowicz H."/>
        </authorList>
    </citation>
    <scope>NUCLEOTIDE SEQUENCE [LARGE SCALE GENOMIC DNA]</scope>
    <source>
        <strain evidence="2 3">KHT3</strain>
    </source>
</reference>
<gene>
    <name evidence="2" type="ORF">SAMN05216463_10183</name>
</gene>
<name>A0A1M6R4R0_XYLRU</name>
<evidence type="ECO:0000313" key="2">
    <source>
        <dbReference type="EMBL" id="SHK27471.1"/>
    </source>
</evidence>
<dbReference type="NCBIfam" id="TIGR03780">
    <property type="entry name" value="Bac_Flav_CT_N"/>
    <property type="match status" value="1"/>
</dbReference>